<dbReference type="RefSeq" id="WP_123176836.1">
    <property type="nucleotide sequence ID" value="NZ_QWDD01000001.1"/>
</dbReference>
<dbReference type="SMART" id="SM00530">
    <property type="entry name" value="HTH_XRE"/>
    <property type="match status" value="1"/>
</dbReference>
<proteinExistence type="predicted"/>
<dbReference type="GO" id="GO:0003677">
    <property type="term" value="F:DNA binding"/>
    <property type="evidence" value="ECO:0007669"/>
    <property type="project" value="InterPro"/>
</dbReference>
<dbReference type="EMBL" id="QWDD01000001">
    <property type="protein sequence ID" value="RNJ50932.1"/>
    <property type="molecule type" value="Genomic_DNA"/>
</dbReference>
<dbReference type="OrthoDB" id="189170at2"/>
<evidence type="ECO:0000313" key="3">
    <source>
        <dbReference type="EMBL" id="RNJ50932.1"/>
    </source>
</evidence>
<sequence length="316" mass="34701">MKNTVQINPERMAALRTKRGLSQKELARKMNVDVGTVSRWERGKSKRIRRDAFGKLCSALDVAQDEICGDGPLPENRTESREPQKGQMNLSVDAACRNALSLVALRYRVTRQQIVEAAPLLFFIAAEKSLQERCKRLDALQAAADAVYEAYPPHLPIPASVDEETLECERRSIEAHDLFGSIVTDNVNVGAHYAEGWDEGESNSLTVFLKASLADVSDSATFEHWQPGLWPRYEICAEEAAKVVGGDAKATRAILDGAAALHEMPKASPQERAEWSRAEFDRKYGDLDCLTDDLIDPSLTKVGGGESAASNEGTTP</sequence>
<reference evidence="3 4" key="1">
    <citation type="submission" date="2018-08" db="EMBL/GenBank/DDBJ databases">
        <title>Genome sequence of Methylocystis hirsuta CSC1, a methanotroph able to accumulate PHAs.</title>
        <authorList>
            <person name="Bordel S."/>
            <person name="Rodriguez E."/>
            <person name="Gancedo J."/>
            <person name="Munoz R."/>
        </authorList>
    </citation>
    <scope>NUCLEOTIDE SEQUENCE [LARGE SCALE GENOMIC DNA]</scope>
    <source>
        <strain evidence="3 4">CSC1</strain>
    </source>
</reference>
<feature type="region of interest" description="Disordered" evidence="1">
    <location>
        <begin position="295"/>
        <end position="316"/>
    </location>
</feature>
<dbReference type="InterPro" id="IPR010982">
    <property type="entry name" value="Lambda_DNA-bd_dom_sf"/>
</dbReference>
<name>A0A3M9XT25_9HYPH</name>
<evidence type="ECO:0000259" key="2">
    <source>
        <dbReference type="PROSITE" id="PS50943"/>
    </source>
</evidence>
<protein>
    <submittedName>
        <fullName evidence="3">XRE family transcriptional regulator</fullName>
    </submittedName>
</protein>
<feature type="domain" description="HTH cro/C1-type" evidence="2">
    <location>
        <begin position="12"/>
        <end position="67"/>
    </location>
</feature>
<organism evidence="3 4">
    <name type="scientific">Methylocystis hirsuta</name>
    <dbReference type="NCBI Taxonomy" id="369798"/>
    <lineage>
        <taxon>Bacteria</taxon>
        <taxon>Pseudomonadati</taxon>
        <taxon>Pseudomonadota</taxon>
        <taxon>Alphaproteobacteria</taxon>
        <taxon>Hyphomicrobiales</taxon>
        <taxon>Methylocystaceae</taxon>
        <taxon>Methylocystis</taxon>
    </lineage>
</organism>
<gene>
    <name evidence="3" type="ORF">D1O30_16425</name>
</gene>
<accession>A0A3M9XT25</accession>
<dbReference type="PROSITE" id="PS50943">
    <property type="entry name" value="HTH_CROC1"/>
    <property type="match status" value="1"/>
</dbReference>
<comment type="caution">
    <text evidence="3">The sequence shown here is derived from an EMBL/GenBank/DDBJ whole genome shotgun (WGS) entry which is preliminary data.</text>
</comment>
<dbReference type="CDD" id="cd00093">
    <property type="entry name" value="HTH_XRE"/>
    <property type="match status" value="1"/>
</dbReference>
<evidence type="ECO:0000313" key="4">
    <source>
        <dbReference type="Proteomes" id="UP000268623"/>
    </source>
</evidence>
<evidence type="ECO:0000256" key="1">
    <source>
        <dbReference type="SAM" id="MobiDB-lite"/>
    </source>
</evidence>
<feature type="region of interest" description="Disordered" evidence="1">
    <location>
        <begin position="68"/>
        <end position="87"/>
    </location>
</feature>
<dbReference type="Gene3D" id="1.10.260.40">
    <property type="entry name" value="lambda repressor-like DNA-binding domains"/>
    <property type="match status" value="1"/>
</dbReference>
<dbReference type="Pfam" id="PF01381">
    <property type="entry name" value="HTH_3"/>
    <property type="match status" value="1"/>
</dbReference>
<dbReference type="SUPFAM" id="SSF47413">
    <property type="entry name" value="lambda repressor-like DNA-binding domains"/>
    <property type="match status" value="1"/>
</dbReference>
<dbReference type="InterPro" id="IPR001387">
    <property type="entry name" value="Cro/C1-type_HTH"/>
</dbReference>
<dbReference type="AlphaFoldDB" id="A0A3M9XT25"/>
<dbReference type="Proteomes" id="UP000268623">
    <property type="component" value="Unassembled WGS sequence"/>
</dbReference>
<keyword evidence="4" id="KW-1185">Reference proteome</keyword>